<comment type="caution">
    <text evidence="2">The sequence shown here is derived from an EMBL/GenBank/DDBJ whole genome shotgun (WGS) entry which is preliminary data.</text>
</comment>
<name>A0A7K0DFY7_9NOCA</name>
<reference evidence="2 3" key="1">
    <citation type="submission" date="2019-10" db="EMBL/GenBank/DDBJ databases">
        <title>Nocardia macrotermitis sp. nov. and Nocardia aurantia sp. nov., isolated from the gut of fungus growing-termite Macrotermes natalensis.</title>
        <authorList>
            <person name="Benndorf R."/>
            <person name="Schwitalla J."/>
            <person name="Martin K."/>
            <person name="De Beer W."/>
            <person name="Kaster A.-K."/>
            <person name="Vollmers J."/>
            <person name="Poulsen M."/>
            <person name="Beemelmanns C."/>
        </authorList>
    </citation>
    <scope>NUCLEOTIDE SEQUENCE [LARGE SCALE GENOMIC DNA]</scope>
    <source>
        <strain evidence="2 3">RB20</strain>
    </source>
</reference>
<gene>
    <name evidence="2" type="ORF">NRB20_75900</name>
</gene>
<protein>
    <recommendedName>
        <fullName evidence="4">Lipoprotein</fullName>
    </recommendedName>
</protein>
<evidence type="ECO:0000313" key="2">
    <source>
        <dbReference type="EMBL" id="MQY24451.1"/>
    </source>
</evidence>
<organism evidence="2 3">
    <name type="scientific">Nocardia macrotermitis</name>
    <dbReference type="NCBI Taxonomy" id="2585198"/>
    <lineage>
        <taxon>Bacteria</taxon>
        <taxon>Bacillati</taxon>
        <taxon>Actinomycetota</taxon>
        <taxon>Actinomycetes</taxon>
        <taxon>Mycobacteriales</taxon>
        <taxon>Nocardiaceae</taxon>
        <taxon>Nocardia</taxon>
    </lineage>
</organism>
<sequence>MKRTAVALAFAIIALAGFASACSDDSNAEKPKSSSTYCTELPNYFKVMFESMNKNVEDPKRFDEWAAKAKQMQAIAPDELHSSWDFLVDYSGRMAANADLSSMKSDDPQRNGAAGKAVVEHGQKYCGIPK</sequence>
<keyword evidence="3" id="KW-1185">Reference proteome</keyword>
<dbReference type="AlphaFoldDB" id="A0A7K0DFY7"/>
<dbReference type="EMBL" id="WEGK01000050">
    <property type="protein sequence ID" value="MQY24451.1"/>
    <property type="molecule type" value="Genomic_DNA"/>
</dbReference>
<dbReference type="PROSITE" id="PS51257">
    <property type="entry name" value="PROKAR_LIPOPROTEIN"/>
    <property type="match status" value="1"/>
</dbReference>
<evidence type="ECO:0000256" key="1">
    <source>
        <dbReference type="SAM" id="SignalP"/>
    </source>
</evidence>
<evidence type="ECO:0008006" key="4">
    <source>
        <dbReference type="Google" id="ProtNLM"/>
    </source>
</evidence>
<dbReference type="Proteomes" id="UP000438448">
    <property type="component" value="Unassembled WGS sequence"/>
</dbReference>
<feature type="signal peptide" evidence="1">
    <location>
        <begin position="1"/>
        <end position="21"/>
    </location>
</feature>
<keyword evidence="1" id="KW-0732">Signal</keyword>
<evidence type="ECO:0000313" key="3">
    <source>
        <dbReference type="Proteomes" id="UP000438448"/>
    </source>
</evidence>
<proteinExistence type="predicted"/>
<feature type="chain" id="PRO_5029623883" description="Lipoprotein" evidence="1">
    <location>
        <begin position="22"/>
        <end position="130"/>
    </location>
</feature>
<accession>A0A7K0DFY7</accession>